<dbReference type="InterPro" id="IPR050131">
    <property type="entry name" value="Peptidase_S8_subtilisin-like"/>
</dbReference>
<dbReference type="GO" id="GO:0008233">
    <property type="term" value="F:peptidase activity"/>
    <property type="evidence" value="ECO:0007669"/>
    <property type="project" value="UniProtKB-KW"/>
</dbReference>
<evidence type="ECO:0000256" key="1">
    <source>
        <dbReference type="ARBA" id="ARBA00011073"/>
    </source>
</evidence>
<name>A0ABT9R630_9ACTN</name>
<protein>
    <submittedName>
        <fullName evidence="7">Subtilisin family serine protease</fullName>
    </submittedName>
</protein>
<keyword evidence="4 5" id="KW-0720">Serine protease</keyword>
<dbReference type="PRINTS" id="PR00723">
    <property type="entry name" value="SUBTILISIN"/>
</dbReference>
<dbReference type="InterPro" id="IPR036852">
    <property type="entry name" value="Peptidase_S8/S53_dom_sf"/>
</dbReference>
<dbReference type="InterPro" id="IPR015500">
    <property type="entry name" value="Peptidase_S8_subtilisin-rel"/>
</dbReference>
<keyword evidence="2 5" id="KW-0645">Protease</keyword>
<dbReference type="PANTHER" id="PTHR43806:SF65">
    <property type="entry name" value="SERINE PROTEASE APRX"/>
    <property type="match status" value="1"/>
</dbReference>
<evidence type="ECO:0000259" key="6">
    <source>
        <dbReference type="Pfam" id="PF00082"/>
    </source>
</evidence>
<dbReference type="PROSITE" id="PS00137">
    <property type="entry name" value="SUBTILASE_HIS"/>
    <property type="match status" value="1"/>
</dbReference>
<keyword evidence="3 5" id="KW-0378">Hydrolase</keyword>
<feature type="active site" description="Charge relay system" evidence="5">
    <location>
        <position position="173"/>
    </location>
</feature>
<evidence type="ECO:0000313" key="8">
    <source>
        <dbReference type="Proteomes" id="UP001230426"/>
    </source>
</evidence>
<dbReference type="EMBL" id="JAUSRB010000002">
    <property type="protein sequence ID" value="MDP9864321.1"/>
    <property type="molecule type" value="Genomic_DNA"/>
</dbReference>
<dbReference type="PROSITE" id="PS00138">
    <property type="entry name" value="SUBTILASE_SER"/>
    <property type="match status" value="1"/>
</dbReference>
<comment type="caution">
    <text evidence="7">The sequence shown here is derived from an EMBL/GenBank/DDBJ whole genome shotgun (WGS) entry which is preliminary data.</text>
</comment>
<dbReference type="PANTHER" id="PTHR43806">
    <property type="entry name" value="PEPTIDASE S8"/>
    <property type="match status" value="1"/>
</dbReference>
<evidence type="ECO:0000256" key="4">
    <source>
        <dbReference type="ARBA" id="ARBA00022825"/>
    </source>
</evidence>
<feature type="active site" description="Charge relay system" evidence="5">
    <location>
        <position position="205"/>
    </location>
</feature>
<organism evidence="7 8">
    <name type="scientific">Streptosporangium brasiliense</name>
    <dbReference type="NCBI Taxonomy" id="47480"/>
    <lineage>
        <taxon>Bacteria</taxon>
        <taxon>Bacillati</taxon>
        <taxon>Actinomycetota</taxon>
        <taxon>Actinomycetes</taxon>
        <taxon>Streptosporangiales</taxon>
        <taxon>Streptosporangiaceae</taxon>
        <taxon>Streptosporangium</taxon>
    </lineage>
</organism>
<sequence length="1015" mass="107707">MTLLTGDRVIVTGKGHRVEPGPGRRVRYATQRRDGHLLVFPSDAMPLVAEGVLDERLFDVTQLLEWRYGDADRADIPVIAQSAQGAAPALRAARQTRQLAHLDMTALHVPKAGAGETWKDLIAGSRTLVAEKTRFWLDGRRSFALDQSVKQIGATEAWKQGLTGKGVTVAVLDSGYDADHPDLKDVVTQTRNFTDSPDMRDVIGHGTHVASIIAGAGEKYRGVAPDAKLAVGKVGDDWSTDSAVLAGMEWAAVDIKAKIINMSLGGKDTPELDLLEQAVNTLSAQTGALFVVAAGNSGDLDTVNSPGSADAALSVGAVDRSDRIAEFSSHGPRAGDHAIKPDITAPGVEIVAAAAKGTADGPYVAHSGTSMAAPHVAGAAAILAQRHPNWTGERLRAALIGTAKPTADVTPYRQGAGRVDLVRALTQPVVAVPGNVWALFPWQDSGTRETTRTITYTNSGDAPAILDLAIESDVLRLSAKRLEVPAGGEASVTLTINADGKAPGDYPGIVTARSGDTVIRTLAGAYVEPKSYDVTITAISRDGRPATASGQAYNLETGSRLILPFKNGVAKARLPEGQWNLYAELVEQSTIAITIANVPLKVDGGDREVVLDARQAKQIRFSLDEPTAVPDHTLELALANGSWNFQWIAGGDPNENFFVLPVHQPGLRYMTRTIWHKKEASPSPYRYDLVDYRTGGIPDDPYYRARTSDLVKLTATYRASGVAAKGEVFLGPRFPGSDSSMMSPTPATDLPGTMTHYRTLGFTWDSQFQVGTFSAIGTDRYSKASPRREVWNAAVTGPAFTTSGGGRTGNELSFAAPQLFTDGVTGRTGTDTSATGTVTLAKGDEMIAETDLTDCADREPCLTAELPAEASTYTLTAAARRQVPYATLSTAVDAVWTFRSASTAKPQPLPLMAVRYAPVGLDDSNRAKPGSLTRLPIWIERNPGAFTSAVKSVKLEASFNDGATWRPVPLHPTSSGWTALLTNPGTPGFVSLRATATDAADDSVTQTVNRAYAVG</sequence>
<evidence type="ECO:0000313" key="7">
    <source>
        <dbReference type="EMBL" id="MDP9864321.1"/>
    </source>
</evidence>
<reference evidence="7 8" key="1">
    <citation type="submission" date="2023-07" db="EMBL/GenBank/DDBJ databases">
        <title>Sequencing the genomes of 1000 actinobacteria strains.</title>
        <authorList>
            <person name="Klenk H.-P."/>
        </authorList>
    </citation>
    <scope>NUCLEOTIDE SEQUENCE [LARGE SCALE GENOMIC DNA]</scope>
    <source>
        <strain evidence="7 8">DSM 44109</strain>
    </source>
</reference>
<evidence type="ECO:0000256" key="3">
    <source>
        <dbReference type="ARBA" id="ARBA00022801"/>
    </source>
</evidence>
<feature type="domain" description="Peptidase S8/S53" evidence="6">
    <location>
        <begin position="164"/>
        <end position="417"/>
    </location>
</feature>
<dbReference type="Proteomes" id="UP001230426">
    <property type="component" value="Unassembled WGS sequence"/>
</dbReference>
<evidence type="ECO:0000256" key="5">
    <source>
        <dbReference type="PROSITE-ProRule" id="PRU01240"/>
    </source>
</evidence>
<dbReference type="GO" id="GO:0006508">
    <property type="term" value="P:proteolysis"/>
    <property type="evidence" value="ECO:0007669"/>
    <property type="project" value="UniProtKB-KW"/>
</dbReference>
<dbReference type="InterPro" id="IPR000209">
    <property type="entry name" value="Peptidase_S8/S53_dom"/>
</dbReference>
<dbReference type="PROSITE" id="PS51892">
    <property type="entry name" value="SUBTILASE"/>
    <property type="match status" value="1"/>
</dbReference>
<comment type="similarity">
    <text evidence="1 5">Belongs to the peptidase S8 family.</text>
</comment>
<dbReference type="RefSeq" id="WP_306861990.1">
    <property type="nucleotide sequence ID" value="NZ_JAUSRB010000002.1"/>
</dbReference>
<accession>A0ABT9R630</accession>
<dbReference type="SUPFAM" id="SSF52743">
    <property type="entry name" value="Subtilisin-like"/>
    <property type="match status" value="1"/>
</dbReference>
<dbReference type="InterPro" id="IPR023828">
    <property type="entry name" value="Peptidase_S8_Ser-AS"/>
</dbReference>
<proteinExistence type="inferred from homology"/>
<evidence type="ECO:0000256" key="2">
    <source>
        <dbReference type="ARBA" id="ARBA00022670"/>
    </source>
</evidence>
<dbReference type="InterPro" id="IPR022398">
    <property type="entry name" value="Peptidase_S8_His-AS"/>
</dbReference>
<feature type="active site" description="Charge relay system" evidence="5">
    <location>
        <position position="370"/>
    </location>
</feature>
<gene>
    <name evidence="7" type="ORF">J2S55_003587</name>
</gene>
<dbReference type="Pfam" id="PF00082">
    <property type="entry name" value="Peptidase_S8"/>
    <property type="match status" value="1"/>
</dbReference>
<dbReference type="Gene3D" id="3.40.50.200">
    <property type="entry name" value="Peptidase S8/S53 domain"/>
    <property type="match status" value="1"/>
</dbReference>
<keyword evidence="8" id="KW-1185">Reference proteome</keyword>